<dbReference type="PANTHER" id="PTHR15730">
    <property type="entry name" value="EXPERIMENTAL AUTOIMMUNE PROSTATITIS ANTIGEN 2-RELATED"/>
    <property type="match status" value="1"/>
</dbReference>
<dbReference type="Pfam" id="PF03272">
    <property type="entry name" value="Mucin_bdg"/>
    <property type="match status" value="1"/>
</dbReference>
<gene>
    <name evidence="4" type="ORF">HMPREF0556_11754</name>
</gene>
<feature type="compositionally biased region" description="Basic and acidic residues" evidence="2">
    <location>
        <begin position="1164"/>
        <end position="1184"/>
    </location>
</feature>
<dbReference type="InterPro" id="IPR031161">
    <property type="entry name" value="Peptidase_M60_dom"/>
</dbReference>
<dbReference type="Gene3D" id="1.10.390.30">
    <property type="entry name" value="Peptidase M60, enhancin-like domain 3"/>
    <property type="match status" value="1"/>
</dbReference>
<feature type="compositionally biased region" description="Basic and acidic residues" evidence="2">
    <location>
        <begin position="70"/>
        <end position="81"/>
    </location>
</feature>
<evidence type="ECO:0000256" key="2">
    <source>
        <dbReference type="SAM" id="MobiDB-lite"/>
    </source>
</evidence>
<dbReference type="SMART" id="SM00635">
    <property type="entry name" value="BID_2"/>
    <property type="match status" value="2"/>
</dbReference>
<dbReference type="InterPro" id="IPR008964">
    <property type="entry name" value="Invasin/intimin_cell_adhesion"/>
</dbReference>
<dbReference type="PROSITE" id="PS51257">
    <property type="entry name" value="PROKAR_LIPOPROTEIN"/>
    <property type="match status" value="1"/>
</dbReference>
<dbReference type="Pfam" id="PF17291">
    <property type="entry name" value="M60-like_N"/>
    <property type="match status" value="1"/>
</dbReference>
<evidence type="ECO:0000313" key="5">
    <source>
        <dbReference type="Proteomes" id="UP000010119"/>
    </source>
</evidence>
<dbReference type="AlphaFoldDB" id="D7V0H6"/>
<evidence type="ECO:0000313" key="4">
    <source>
        <dbReference type="EMBL" id="EFI83069.1"/>
    </source>
</evidence>
<feature type="domain" description="Peptidase M60" evidence="3">
    <location>
        <begin position="80"/>
        <end position="401"/>
    </location>
</feature>
<evidence type="ECO:0000256" key="1">
    <source>
        <dbReference type="ARBA" id="ARBA00022737"/>
    </source>
</evidence>
<protein>
    <submittedName>
        <fullName evidence="4">LPXTG-motif cell wall anchor domain protein</fullName>
    </submittedName>
</protein>
<dbReference type="Gene3D" id="2.60.40.1080">
    <property type="match status" value="3"/>
</dbReference>
<dbReference type="Gene3D" id="3.10.20.320">
    <property type="entry name" value="Putative peptidoglycan bound protein (lpxtg motif)"/>
    <property type="match status" value="2"/>
</dbReference>
<dbReference type="Pfam" id="PF13402">
    <property type="entry name" value="Peptidase_M60"/>
    <property type="match status" value="1"/>
</dbReference>
<dbReference type="Gene3D" id="2.60.120.1250">
    <property type="entry name" value="Peptidase M60, enhancin-like domain 1"/>
    <property type="match status" value="1"/>
</dbReference>
<evidence type="ECO:0000259" key="3">
    <source>
        <dbReference type="PROSITE" id="PS51723"/>
    </source>
</evidence>
<dbReference type="InterPro" id="IPR042279">
    <property type="entry name" value="Pep_M60_3"/>
</dbReference>
<keyword evidence="5" id="KW-1185">Reference proteome</keyword>
<organism evidence="4 5">
    <name type="scientific">Listeria grayi DSM 20601</name>
    <dbReference type="NCBI Taxonomy" id="525367"/>
    <lineage>
        <taxon>Bacteria</taxon>
        <taxon>Bacillati</taxon>
        <taxon>Bacillota</taxon>
        <taxon>Bacilli</taxon>
        <taxon>Bacillales</taxon>
        <taxon>Listeriaceae</taxon>
        <taxon>Listeria</taxon>
    </lineage>
</organism>
<dbReference type="PROSITE" id="PS51723">
    <property type="entry name" value="PEPTIDASE_M60"/>
    <property type="match status" value="1"/>
</dbReference>
<dbReference type="PANTHER" id="PTHR15730:SF5">
    <property type="entry name" value="SI:CH211-210B2.2-RELATED"/>
    <property type="match status" value="1"/>
</dbReference>
<dbReference type="InterPro" id="IPR003343">
    <property type="entry name" value="Big_2"/>
</dbReference>
<feature type="region of interest" description="Disordered" evidence="2">
    <location>
        <begin position="1162"/>
        <end position="1189"/>
    </location>
</feature>
<name>D7V0H6_LISGR</name>
<dbReference type="SMART" id="SM01276">
    <property type="entry name" value="M60-like"/>
    <property type="match status" value="1"/>
</dbReference>
<dbReference type="Proteomes" id="UP000010119">
    <property type="component" value="Unassembled WGS sequence"/>
</dbReference>
<dbReference type="HOGENOM" id="CLU_269049_0_0_9"/>
<reference evidence="4" key="1">
    <citation type="submission" date="2010-06" db="EMBL/GenBank/DDBJ databases">
        <authorList>
            <person name="Muzny D."/>
            <person name="Qin X."/>
            <person name="Buhay C."/>
            <person name="Dugan-Rocha S."/>
            <person name="Ding Y."/>
            <person name="Chen G."/>
            <person name="Hawes A."/>
            <person name="Holder M."/>
            <person name="Jhangiani S."/>
            <person name="Johnson A."/>
            <person name="Khan Z."/>
            <person name="Li Z."/>
            <person name="Liu W."/>
            <person name="Liu X."/>
            <person name="Perez L."/>
            <person name="Shen H."/>
            <person name="Wang Q."/>
            <person name="Watt J."/>
            <person name="Xi L."/>
            <person name="Xin Y."/>
            <person name="Zhou J."/>
            <person name="Deng J."/>
            <person name="Jiang H."/>
            <person name="Liu Y."/>
            <person name="Qu J."/>
            <person name="Song X.-Z."/>
            <person name="Zhang L."/>
            <person name="Villasana D."/>
            <person name="Johnson A."/>
            <person name="Liu J."/>
            <person name="Liyanage D."/>
            <person name="Lorensuhewa L."/>
            <person name="Robinson T."/>
            <person name="Song A."/>
            <person name="Song B.-B."/>
            <person name="Dinh H."/>
            <person name="Thornton R."/>
            <person name="Coyle M."/>
            <person name="Francisco L."/>
            <person name="Jackson L."/>
            <person name="Javaid M."/>
            <person name="Korchina V."/>
            <person name="Kovar C."/>
            <person name="Mata R."/>
            <person name="Mathew T."/>
            <person name="Ngo R."/>
            <person name="Nguyen L."/>
            <person name="Nguyen N."/>
            <person name="Okwuonu G."/>
            <person name="Ongeri F."/>
            <person name="Pham C."/>
            <person name="Simmons D."/>
            <person name="Wilczek-Boney K."/>
            <person name="Hale W."/>
            <person name="Jakkamsetti A."/>
            <person name="Pham P."/>
            <person name="Ruth R."/>
            <person name="San Lucas F."/>
            <person name="Warren J."/>
            <person name="Zhang J."/>
            <person name="Zhao Z."/>
            <person name="Zhou C."/>
            <person name="Zhu D."/>
            <person name="Lee S."/>
            <person name="Bess C."/>
            <person name="Blankenburg K."/>
            <person name="Forbes L."/>
            <person name="Fu Q."/>
            <person name="Gubbala S."/>
            <person name="Hirani K."/>
            <person name="Jayaseelan J.C."/>
            <person name="Lara F."/>
            <person name="Munidasa M."/>
            <person name="Palculict T."/>
            <person name="Patil S."/>
            <person name="Pu L.-L."/>
            <person name="Saada N."/>
            <person name="Tang L."/>
            <person name="Weissenberger G."/>
            <person name="Zhu Y."/>
            <person name="Hemphill L."/>
            <person name="Shang Y."/>
            <person name="Youmans B."/>
            <person name="Ayvaz T."/>
            <person name="Ross M."/>
            <person name="Santibanez J."/>
            <person name="Aqrawi P."/>
            <person name="Gross S."/>
            <person name="Joshi V."/>
            <person name="Fowler G."/>
            <person name="Nazareth L."/>
            <person name="Reid J."/>
            <person name="Worley K."/>
            <person name="Petrosino J."/>
            <person name="Highlander S."/>
            <person name="Gibbs R."/>
        </authorList>
    </citation>
    <scope>NUCLEOTIDE SEQUENCE [LARGE SCALE GENOMIC DNA]</scope>
    <source>
        <strain evidence="4">DSM 20601</strain>
    </source>
</reference>
<keyword evidence="1" id="KW-0677">Repeat</keyword>
<feature type="compositionally biased region" description="Basic and acidic residues" evidence="2">
    <location>
        <begin position="1124"/>
        <end position="1147"/>
    </location>
</feature>
<dbReference type="Pfam" id="PF06458">
    <property type="entry name" value="MucBP"/>
    <property type="match status" value="2"/>
</dbReference>
<feature type="region of interest" description="Disordered" evidence="2">
    <location>
        <begin position="54"/>
        <end position="81"/>
    </location>
</feature>
<dbReference type="InterPro" id="IPR051244">
    <property type="entry name" value="TCAF"/>
</dbReference>
<sequence>MKGECIIEAMKVHIQNKTIIWGAVSLFALFILSCICFQSSVSAAEESRDGVRNESLQMKVIPRGNPATSRAREQRGNEHTSFESTGLFLYKGDEITVEVEGEPENLELRVGQWGGYTNTPYIATGSQSYAFKEGVVKLHGGTNTFTRNFSGGMVYLVNYSTTKAENVAIKGGVKVPYYVQGKTSIDSFKNELEQYKDVPFMEFVNNDAIATIRIDRAKDIFEKGNQVDVFMSSLAKIVKLQNGAAGLSYDGQGAERKDLQRIHVMNPEWGAGQLFATNNFIGIHSATTKDREIFSKGLDSTDWGMLHESGHTYQNKMYQWRNMTEVTVNIYADYAQKMWSADGTGRYDAVNVKNGSRASVQKYFKKLETDPTWNFDRESTETNDYHFALLGMFLTLPRTFGYDFYPVLNQSYRSLPEEELPKTEEEQKQLFILMTSKVAHRDLTPFFEHWRFTITDETKEKLKALKLPTLEKEIWKDVLATEQEEKAGTYRISKAVGPYSVPQVEWKSGIPQFPFENLRNALNANDLVANMYSTPIASNTSLVTTGTVSDGTSFDIQNAYAYFTNDLGIPNKIPFSVKVTPGDSIVMTGQRGRYAVLSYDPKAKTLLARGNSKKILENLPNNLYPRVKVYDKNMQTVKKVAEGYGKTYGYEFAGKLDNVPVNIGDIVEIYHRESAKRVQRYKDNKPLTTNKDTYYYQITKTGWQEIDFNPKSIEGSAIAAKVGDSGEMDLQINPANSILPSDYEYTVSDPSIIKVDSKGKWQALKKGKTTIAVTAKLPDVGELAGADYPAELKTTIEVEITNSGAPIKIHYVDLQGNPLTDVSEQVIAGDAGDVINLEQYAIKVPGYTLLTETANKTAIVSTKEQDISFIYGGNIISVTGDNIGTTVGKTGKIQIKLVPEITEMPAEKLIKAKKITYNVADPSIIQLETDGEWKALKNGSTTITALVTLESGKQLELTKPLEVMVGYNAEPIHIRYQTTAGKHLDEETIYGNVGESYQAEPKRINGYTAVSDKNQMLTFTDKTQEIVFEYEPNQLKIQDVSAKVGDKGRFQITVLPQNNNEKYIFEYVVENSDIVSVTSDGKWTAKQTGETTIEVHAISDDLIRKAGVEPMLSTKITFKVAQEPSKENGDKQTTPDEKDVINNKKNPKEDLSVIEKPIIKKQSRTIEDPKQSKKMVVKDKKLPHTGDSNQKNVVPQFIGLLLCLQGLYIWKRRKVDS</sequence>
<feature type="region of interest" description="Disordered" evidence="2">
    <location>
        <begin position="1119"/>
        <end position="1147"/>
    </location>
</feature>
<comment type="caution">
    <text evidence="4">The sequence shown here is derived from an EMBL/GenBank/DDBJ whole genome shotgun (WGS) entry which is preliminary data.</text>
</comment>
<dbReference type="STRING" id="525367.HMPREF0556_11754"/>
<dbReference type="SUPFAM" id="SSF49373">
    <property type="entry name" value="Invasin/intimin cell-adhesion fragments"/>
    <property type="match status" value="2"/>
</dbReference>
<dbReference type="EMBL" id="ACCR02000005">
    <property type="protein sequence ID" value="EFI83069.1"/>
    <property type="molecule type" value="Genomic_DNA"/>
</dbReference>
<dbReference type="Pfam" id="PF02368">
    <property type="entry name" value="Big_2"/>
    <property type="match status" value="2"/>
</dbReference>
<proteinExistence type="predicted"/>
<dbReference type="InterPro" id="IPR009459">
    <property type="entry name" value="MucBP_dom"/>
</dbReference>
<dbReference type="eggNOG" id="COG3979">
    <property type="taxonomic scope" value="Bacteria"/>
</dbReference>
<dbReference type="InterPro" id="IPR004954">
    <property type="entry name" value="Mucin-bd"/>
</dbReference>
<dbReference type="Gene3D" id="3.40.390.80">
    <property type="entry name" value="Peptidase M60, enhancin-like domain 2"/>
    <property type="match status" value="1"/>
</dbReference>
<accession>D7V0H6</accession>
<dbReference type="InterPro" id="IPR035423">
    <property type="entry name" value="M60-like_N"/>
</dbReference>